<keyword evidence="3 8" id="KW-0812">Transmembrane</keyword>
<feature type="transmembrane region" description="Helical" evidence="8">
    <location>
        <begin position="469"/>
        <end position="487"/>
    </location>
</feature>
<dbReference type="AlphaFoldDB" id="A0A7R9A169"/>
<reference evidence="9" key="1">
    <citation type="submission" date="2020-11" db="EMBL/GenBank/DDBJ databases">
        <authorList>
            <person name="Tran Van P."/>
        </authorList>
    </citation>
    <scope>NUCLEOTIDE SEQUENCE</scope>
</reference>
<feature type="region of interest" description="Disordered" evidence="7">
    <location>
        <begin position="568"/>
        <end position="587"/>
    </location>
</feature>
<feature type="transmembrane region" description="Helical" evidence="8">
    <location>
        <begin position="407"/>
        <end position="428"/>
    </location>
</feature>
<evidence type="ECO:0000256" key="3">
    <source>
        <dbReference type="ARBA" id="ARBA00022692"/>
    </source>
</evidence>
<keyword evidence="4 8" id="KW-1133">Transmembrane helix</keyword>
<feature type="compositionally biased region" description="Low complexity" evidence="7">
    <location>
        <begin position="649"/>
        <end position="677"/>
    </location>
</feature>
<feature type="transmembrane region" description="Helical" evidence="8">
    <location>
        <begin position="298"/>
        <end position="319"/>
    </location>
</feature>
<dbReference type="OrthoDB" id="6132759at2759"/>
<dbReference type="Gene3D" id="1.20.1730.10">
    <property type="entry name" value="Sodium/glucose cotransporter"/>
    <property type="match status" value="1"/>
</dbReference>
<feature type="transmembrane region" description="Helical" evidence="8">
    <location>
        <begin position="515"/>
        <end position="537"/>
    </location>
</feature>
<evidence type="ECO:0000256" key="6">
    <source>
        <dbReference type="RuleBase" id="RU362091"/>
    </source>
</evidence>
<name>A0A7R9A169_9CRUS</name>
<dbReference type="GO" id="GO:0005412">
    <property type="term" value="F:D-glucose:sodium symporter activity"/>
    <property type="evidence" value="ECO:0007669"/>
    <property type="project" value="TreeGrafter"/>
</dbReference>
<feature type="transmembrane region" description="Helical" evidence="8">
    <location>
        <begin position="51"/>
        <end position="74"/>
    </location>
</feature>
<dbReference type="InterPro" id="IPR018212">
    <property type="entry name" value="Na/solute_symporter_CS"/>
</dbReference>
<dbReference type="PROSITE" id="PS50283">
    <property type="entry name" value="NA_SOLUT_SYMP_3"/>
    <property type="match status" value="1"/>
</dbReference>
<feature type="transmembrane region" description="Helical" evidence="8">
    <location>
        <begin position="80"/>
        <end position="104"/>
    </location>
</feature>
<comment type="subcellular location">
    <subcellularLocation>
        <location evidence="1">Membrane</location>
        <topology evidence="1">Multi-pass membrane protein</topology>
    </subcellularLocation>
</comment>
<feature type="transmembrane region" description="Helical" evidence="8">
    <location>
        <begin position="125"/>
        <end position="142"/>
    </location>
</feature>
<keyword evidence="10" id="KW-1185">Reference proteome</keyword>
<proteinExistence type="inferred from homology"/>
<dbReference type="PANTHER" id="PTHR11819">
    <property type="entry name" value="SOLUTE CARRIER FAMILY 5"/>
    <property type="match status" value="1"/>
</dbReference>
<evidence type="ECO:0000256" key="8">
    <source>
        <dbReference type="SAM" id="Phobius"/>
    </source>
</evidence>
<dbReference type="NCBIfam" id="TIGR00813">
    <property type="entry name" value="sss"/>
    <property type="match status" value="1"/>
</dbReference>
<feature type="transmembrane region" description="Helical" evidence="8">
    <location>
        <begin position="13"/>
        <end position="30"/>
    </location>
</feature>
<evidence type="ECO:0000313" key="10">
    <source>
        <dbReference type="Proteomes" id="UP000677054"/>
    </source>
</evidence>
<feature type="compositionally biased region" description="Basic and acidic residues" evidence="7">
    <location>
        <begin position="573"/>
        <end position="587"/>
    </location>
</feature>
<accession>A0A7R9A169</accession>
<feature type="transmembrane region" description="Helical" evidence="8">
    <location>
        <begin position="366"/>
        <end position="395"/>
    </location>
</feature>
<feature type="region of interest" description="Disordered" evidence="7">
    <location>
        <begin position="647"/>
        <end position="688"/>
    </location>
</feature>
<evidence type="ECO:0000256" key="2">
    <source>
        <dbReference type="ARBA" id="ARBA00006434"/>
    </source>
</evidence>
<dbReference type="InterPro" id="IPR001734">
    <property type="entry name" value="Na/solute_symporter"/>
</dbReference>
<dbReference type="InterPro" id="IPR038377">
    <property type="entry name" value="Na/Glc_symporter_sf"/>
</dbReference>
<organism evidence="9">
    <name type="scientific">Darwinula stevensoni</name>
    <dbReference type="NCBI Taxonomy" id="69355"/>
    <lineage>
        <taxon>Eukaryota</taxon>
        <taxon>Metazoa</taxon>
        <taxon>Ecdysozoa</taxon>
        <taxon>Arthropoda</taxon>
        <taxon>Crustacea</taxon>
        <taxon>Oligostraca</taxon>
        <taxon>Ostracoda</taxon>
        <taxon>Podocopa</taxon>
        <taxon>Podocopida</taxon>
        <taxon>Darwinulocopina</taxon>
        <taxon>Darwinuloidea</taxon>
        <taxon>Darwinulidae</taxon>
        <taxon>Darwinula</taxon>
    </lineage>
</organism>
<dbReference type="Pfam" id="PF00474">
    <property type="entry name" value="SSF"/>
    <property type="match status" value="1"/>
</dbReference>
<dbReference type="EMBL" id="CAJPEV010000636">
    <property type="protein sequence ID" value="CAG0887121.1"/>
    <property type="molecule type" value="Genomic_DNA"/>
</dbReference>
<evidence type="ECO:0000256" key="4">
    <source>
        <dbReference type="ARBA" id="ARBA00022989"/>
    </source>
</evidence>
<feature type="transmembrane region" description="Helical" evidence="8">
    <location>
        <begin position="259"/>
        <end position="277"/>
    </location>
</feature>
<evidence type="ECO:0000313" key="9">
    <source>
        <dbReference type="EMBL" id="CAD7244429.1"/>
    </source>
</evidence>
<feature type="transmembrane region" description="Helical" evidence="8">
    <location>
        <begin position="440"/>
        <end position="462"/>
    </location>
</feature>
<comment type="similarity">
    <text evidence="2 6">Belongs to the sodium:solute symporter (SSF) (TC 2.A.21) family.</text>
</comment>
<protein>
    <submittedName>
        <fullName evidence="9">Uncharacterized protein</fullName>
    </submittedName>
</protein>
<evidence type="ECO:0000256" key="1">
    <source>
        <dbReference type="ARBA" id="ARBA00004141"/>
    </source>
</evidence>
<dbReference type="PROSITE" id="PS00457">
    <property type="entry name" value="NA_SOLUT_SYMP_2"/>
    <property type="match status" value="1"/>
</dbReference>
<sequence>MDEVESKLTGGDIAVIVAYFVIVIGVGIWSSIRSKRHSVSGYFLASRQMHFIPVGASLFASNIGSGHFVGLAGAAAANGIAISAFEINAMFVLILLGWVFVPVYMSSGVFTMPEYLRKRFGGQRIRVYLSVLAIILYVFTKISADLFAGAVFLDESIGLDLYLAAVSLLLLAGFFTIGGGLTAVIWTDFAQTILIVIGCFILTIKTFIKVGGYQTLVEKYFDAYANISLVDNSTGKICNAPPDYAMHIFRDPSPGASDIPWTGLIFGITVSAVWYWCSDQVIVQRALAARDMIHAKSGCIFAAYLKFLPLFLLVFPGMAARVLYTDDVACSDPDECERICNSRSSCFNRAYPKLVVKVMPDGLRGLMLSVMLASLMSSLTSIFNSSSTIFSIDIYRRFRKNATDMELLVAGRCFVMLLVGVSIAWLPIIQASKGSGLFDYIQSITSFLAPPVCAVYVLGVLWERINEAGAFWGLMIGLVVGLIRFALEFGFPPPACGDVETRPEVIQRMVGDFHYLHFGFFLFLFVCLVTTVISLLTKPIDRSHLPRLTFGTRFSRRVRIDLDELDADPEEEERQRQKEKERLRRRAEAGTPPLWRRAIDCICGLDAPDAEEEAMEETQHKMSKEEEAAKAADFLYEPPFWRRYRFRHTPPSSSHQPHPSLASSSHTPPTATLLPQLFLPPPSPVCFP</sequence>
<gene>
    <name evidence="9" type="ORF">DSTB1V02_LOCUS4325</name>
</gene>
<evidence type="ECO:0000256" key="7">
    <source>
        <dbReference type="SAM" id="MobiDB-lite"/>
    </source>
</evidence>
<dbReference type="EMBL" id="LR900153">
    <property type="protein sequence ID" value="CAD7244429.1"/>
    <property type="molecule type" value="Genomic_DNA"/>
</dbReference>
<feature type="compositionally biased region" description="Pro residues" evidence="7">
    <location>
        <begin position="678"/>
        <end position="688"/>
    </location>
</feature>
<keyword evidence="5 8" id="KW-0472">Membrane</keyword>
<feature type="transmembrane region" description="Helical" evidence="8">
    <location>
        <begin position="162"/>
        <end position="186"/>
    </location>
</feature>
<dbReference type="GO" id="GO:0005886">
    <property type="term" value="C:plasma membrane"/>
    <property type="evidence" value="ECO:0007669"/>
    <property type="project" value="TreeGrafter"/>
</dbReference>
<evidence type="ECO:0000256" key="5">
    <source>
        <dbReference type="ARBA" id="ARBA00023136"/>
    </source>
</evidence>
<dbReference type="PANTHER" id="PTHR11819:SF195">
    <property type="entry name" value="SODIUM_GLUCOSE COTRANSPORTER 4"/>
    <property type="match status" value="1"/>
</dbReference>
<dbReference type="Proteomes" id="UP000677054">
    <property type="component" value="Unassembled WGS sequence"/>
</dbReference>
<feature type="transmembrane region" description="Helical" evidence="8">
    <location>
        <begin position="193"/>
        <end position="212"/>
    </location>
</feature>